<name>A0A2B1KRM5_BACCE</name>
<proteinExistence type="predicted"/>
<comment type="caution">
    <text evidence="1">The sequence shown here is derived from an EMBL/GenBank/DDBJ whole genome shotgun (WGS) entry which is preliminary data.</text>
</comment>
<dbReference type="EMBL" id="NUYN01000016">
    <property type="protein sequence ID" value="PFN26069.1"/>
    <property type="molecule type" value="Genomic_DNA"/>
</dbReference>
<gene>
    <name evidence="1" type="ORF">COJ50_12310</name>
</gene>
<evidence type="ECO:0000313" key="1">
    <source>
        <dbReference type="EMBL" id="PFN26069.1"/>
    </source>
</evidence>
<dbReference type="AlphaFoldDB" id="A0A2B1KRM5"/>
<evidence type="ECO:0000313" key="2">
    <source>
        <dbReference type="Proteomes" id="UP000225182"/>
    </source>
</evidence>
<dbReference type="Proteomes" id="UP000225182">
    <property type="component" value="Unassembled WGS sequence"/>
</dbReference>
<protein>
    <submittedName>
        <fullName evidence="1">Uncharacterized protein</fullName>
    </submittedName>
</protein>
<accession>A0A2B1KRM5</accession>
<organism evidence="1 2">
    <name type="scientific">Bacillus cereus</name>
    <dbReference type="NCBI Taxonomy" id="1396"/>
    <lineage>
        <taxon>Bacteria</taxon>
        <taxon>Bacillati</taxon>
        <taxon>Bacillota</taxon>
        <taxon>Bacilli</taxon>
        <taxon>Bacillales</taxon>
        <taxon>Bacillaceae</taxon>
        <taxon>Bacillus</taxon>
        <taxon>Bacillus cereus group</taxon>
    </lineage>
</organism>
<reference evidence="1 2" key="1">
    <citation type="submission" date="2017-09" db="EMBL/GenBank/DDBJ databases">
        <title>Large-scale bioinformatics analysis of Bacillus genomes uncovers conserved roles of natural products in bacterial physiology.</title>
        <authorList>
            <consortium name="Agbiome Team Llc"/>
            <person name="Bleich R.M."/>
            <person name="Grubbs K.J."/>
            <person name="Santa Maria K.C."/>
            <person name="Allen S.E."/>
            <person name="Farag S."/>
            <person name="Shank E.A."/>
            <person name="Bowers A."/>
        </authorList>
    </citation>
    <scope>NUCLEOTIDE SEQUENCE [LARGE SCALE GENOMIC DNA]</scope>
    <source>
        <strain evidence="1 2">AFS076905</strain>
    </source>
</reference>
<sequence length="69" mass="7818">MPYSLMRGDIMFNNKYKLAYQAIVIFYTIYLISPLSTYVLNLNYGAIVALIISLSCFIGIIICATRSKI</sequence>